<evidence type="ECO:0000256" key="4">
    <source>
        <dbReference type="ARBA" id="ARBA00023211"/>
    </source>
</evidence>
<dbReference type="Pfam" id="PF01979">
    <property type="entry name" value="Amidohydro_1"/>
    <property type="match status" value="1"/>
</dbReference>
<dbReference type="Proteomes" id="UP001597493">
    <property type="component" value="Unassembled WGS sequence"/>
</dbReference>
<evidence type="ECO:0000259" key="7">
    <source>
        <dbReference type="Pfam" id="PF01979"/>
    </source>
</evidence>
<dbReference type="InterPro" id="IPR006679">
    <property type="entry name" value="Adenine_deam"/>
</dbReference>
<evidence type="ECO:0000313" key="9">
    <source>
        <dbReference type="EMBL" id="MFD2659251.1"/>
    </source>
</evidence>
<keyword evidence="4 6" id="KW-0464">Manganese</keyword>
<comment type="caution">
    <text evidence="9">The sequence shown here is derived from an EMBL/GenBank/DDBJ whole genome shotgun (WGS) entry which is preliminary data.</text>
</comment>
<feature type="domain" description="Amidohydrolase-related" evidence="7">
    <location>
        <begin position="79"/>
        <end position="369"/>
    </location>
</feature>
<dbReference type="PANTHER" id="PTHR11113:SF2">
    <property type="entry name" value="ADENINE DEAMINASE"/>
    <property type="match status" value="1"/>
</dbReference>
<protein>
    <recommendedName>
        <fullName evidence="2 6">Adenine deaminase</fullName>
        <shortName evidence="6">Adenase</shortName>
        <shortName evidence="6">Adenine aminase</shortName>
        <ecNumber evidence="2 6">3.5.4.2</ecNumber>
    </recommendedName>
</protein>
<dbReference type="InterPro" id="IPR006680">
    <property type="entry name" value="Amidohydro-rel"/>
</dbReference>
<dbReference type="SUPFAM" id="SSF51556">
    <property type="entry name" value="Metallo-dependent hydrolases"/>
    <property type="match status" value="1"/>
</dbReference>
<comment type="catalytic activity">
    <reaction evidence="5 6">
        <text>adenine + H2O + H(+) = hypoxanthine + NH4(+)</text>
        <dbReference type="Rhea" id="RHEA:23688"/>
        <dbReference type="ChEBI" id="CHEBI:15377"/>
        <dbReference type="ChEBI" id="CHEBI:15378"/>
        <dbReference type="ChEBI" id="CHEBI:16708"/>
        <dbReference type="ChEBI" id="CHEBI:17368"/>
        <dbReference type="ChEBI" id="CHEBI:28938"/>
        <dbReference type="EC" id="3.5.4.2"/>
    </reaction>
</comment>
<dbReference type="Gene3D" id="3.20.20.140">
    <property type="entry name" value="Metal-dependent hydrolases"/>
    <property type="match status" value="1"/>
</dbReference>
<dbReference type="HAMAP" id="MF_01518">
    <property type="entry name" value="Adenine_deamin"/>
    <property type="match status" value="1"/>
</dbReference>
<evidence type="ECO:0000256" key="2">
    <source>
        <dbReference type="ARBA" id="ARBA00012782"/>
    </source>
</evidence>
<dbReference type="RefSeq" id="WP_379269650.1">
    <property type="nucleotide sequence ID" value="NZ_JBHUGT010000031.1"/>
</dbReference>
<reference evidence="10" key="1">
    <citation type="journal article" date="2019" name="Int. J. Syst. Evol. Microbiol.">
        <title>The Global Catalogue of Microorganisms (GCM) 10K type strain sequencing project: providing services to taxonomists for standard genome sequencing and annotation.</title>
        <authorList>
            <consortium name="The Broad Institute Genomics Platform"/>
            <consortium name="The Broad Institute Genome Sequencing Center for Infectious Disease"/>
            <person name="Wu L."/>
            <person name="Ma J."/>
        </authorList>
    </citation>
    <scope>NUCLEOTIDE SEQUENCE [LARGE SCALE GENOMIC DNA]</scope>
    <source>
        <strain evidence="10">TISTR 1827</strain>
    </source>
</reference>
<dbReference type="Pfam" id="PF13382">
    <property type="entry name" value="Adenine_deam_C"/>
    <property type="match status" value="1"/>
</dbReference>
<name>A0ABW5QS53_9BACL</name>
<evidence type="ECO:0000256" key="6">
    <source>
        <dbReference type="HAMAP-Rule" id="MF_01518"/>
    </source>
</evidence>
<dbReference type="InterPro" id="IPR011059">
    <property type="entry name" value="Metal-dep_hydrolase_composite"/>
</dbReference>
<dbReference type="EMBL" id="JBHUMY010000001">
    <property type="protein sequence ID" value="MFD2659251.1"/>
    <property type="molecule type" value="Genomic_DNA"/>
</dbReference>
<dbReference type="InterPro" id="IPR026912">
    <property type="entry name" value="Adenine_deam_C"/>
</dbReference>
<proteinExistence type="inferred from homology"/>
<gene>
    <name evidence="6" type="primary">ade</name>
    <name evidence="9" type="ORF">ACFSW5_03100</name>
</gene>
<evidence type="ECO:0000259" key="8">
    <source>
        <dbReference type="Pfam" id="PF13382"/>
    </source>
</evidence>
<accession>A0ABW5QS53</accession>
<dbReference type="Gene3D" id="2.30.40.10">
    <property type="entry name" value="Urease, subunit C, domain 1"/>
    <property type="match status" value="1"/>
</dbReference>
<feature type="domain" description="Adenine deaminase C-terminal" evidence="8">
    <location>
        <begin position="426"/>
        <end position="590"/>
    </location>
</feature>
<sequence length="607" mass="64975">MFNRKPLHECVPELVAAARGDKHATLVVTNGKLVNVVSGEILPGMSIGVYGSRIAYVGKDVSHMIGPETKVVDAAGRYMAPGLLDGHCHIESTQLTVTEFSRAVLPLGTTGGFFDAHEIANVCGLSGIRHMLEEARQTPLAAYLQAASCVPSTGPDFETTGASLGPKDVAEAYAWGQDVIALGEVMNFPGVVYGDDKMIGEIQETLKAGRFVDGHFTWAADDWRLPVYAAAGVTGDHECVTADDVIERVRLGMYAKMRRGSAWHDVAQTIKAHTESGIDTRRMMLVTDDRSSESLRDEGHMDFVVRHAISQGVKPVTAFQMATINTAERFGLQRDIGAIVPGNYADIILLDGNLADVNVVMTIAAGVVVAENGRMTVELAPYAYPEEMLQSVRLEPSVAADWFAIKAPVASGEAGVRAIEVRENHVETHEIHVKVPVENGQIALDPASGLCKIAVLERHHRTGNRSVGLVANIRFRKPAAIAMTVAHDSHNVLVIGSSDELMAEAANAVIRMQGGVAVMSEEGAAEFPLRIAGLMSTEPFETVAEQSASVSRALAAAGCDLNYAFMTLSLLALVVIPTLRISDKGLVRISAAGIELVPLFLEETEQV</sequence>
<dbReference type="SUPFAM" id="SSF51338">
    <property type="entry name" value="Composite domain of metallo-dependent hydrolases"/>
    <property type="match status" value="1"/>
</dbReference>
<evidence type="ECO:0000256" key="3">
    <source>
        <dbReference type="ARBA" id="ARBA00022801"/>
    </source>
</evidence>
<dbReference type="InterPro" id="IPR032466">
    <property type="entry name" value="Metal_Hydrolase"/>
</dbReference>
<comment type="cofactor">
    <cofactor evidence="6">
        <name>Mn(2+)</name>
        <dbReference type="ChEBI" id="CHEBI:29035"/>
    </cofactor>
</comment>
<keyword evidence="10" id="KW-1185">Reference proteome</keyword>
<keyword evidence="3 6" id="KW-0378">Hydrolase</keyword>
<evidence type="ECO:0000256" key="1">
    <source>
        <dbReference type="ARBA" id="ARBA00006773"/>
    </source>
</evidence>
<organism evidence="9 10">
    <name type="scientific">Paenibacillus thailandensis</name>
    <dbReference type="NCBI Taxonomy" id="393250"/>
    <lineage>
        <taxon>Bacteria</taxon>
        <taxon>Bacillati</taxon>
        <taxon>Bacillota</taxon>
        <taxon>Bacilli</taxon>
        <taxon>Bacillales</taxon>
        <taxon>Paenibacillaceae</taxon>
        <taxon>Paenibacillus</taxon>
    </lineage>
</organism>
<dbReference type="EC" id="3.5.4.2" evidence="2 6"/>
<evidence type="ECO:0000313" key="10">
    <source>
        <dbReference type="Proteomes" id="UP001597493"/>
    </source>
</evidence>
<comment type="similarity">
    <text evidence="1 6">Belongs to the metallo-dependent hydrolases superfamily. Adenine deaminase family.</text>
</comment>
<dbReference type="PANTHER" id="PTHR11113">
    <property type="entry name" value="N-ACETYLGLUCOSAMINE-6-PHOSPHATE DEACETYLASE"/>
    <property type="match status" value="1"/>
</dbReference>
<evidence type="ECO:0000256" key="5">
    <source>
        <dbReference type="ARBA" id="ARBA00047720"/>
    </source>
</evidence>